<proteinExistence type="predicted"/>
<sequence length="128" mass="13269">MSHSPALTTGPREVAAFQQASPARSGATKRVKVGRDGAAATTAMATQVTQAAPVTEAKGDTRRASTPRRDPPRRTDARRPDGGREAPRREKRRGGAPDPGDSDDSSSDSESSSSDVGEVVNLATATQA</sequence>
<name>A0AAD9G1U1_9STRA</name>
<feature type="compositionally biased region" description="Low complexity" evidence="1">
    <location>
        <begin position="38"/>
        <end position="56"/>
    </location>
</feature>
<evidence type="ECO:0000313" key="3">
    <source>
        <dbReference type="Proteomes" id="UP001259832"/>
    </source>
</evidence>
<keyword evidence="3" id="KW-1185">Reference proteome</keyword>
<reference evidence="2" key="1">
    <citation type="submission" date="2023-08" db="EMBL/GenBank/DDBJ databases">
        <title>Reference Genome Resource for the Citrus Pathogen Phytophthora citrophthora.</title>
        <authorList>
            <person name="Moller H."/>
            <person name="Coetzee B."/>
            <person name="Rose L.J."/>
            <person name="Van Niekerk J.M."/>
        </authorList>
    </citation>
    <scope>NUCLEOTIDE SEQUENCE</scope>
    <source>
        <strain evidence="2">STE-U-9442</strain>
    </source>
</reference>
<accession>A0AAD9G1U1</accession>
<organism evidence="2 3">
    <name type="scientific">Phytophthora citrophthora</name>
    <dbReference type="NCBI Taxonomy" id="4793"/>
    <lineage>
        <taxon>Eukaryota</taxon>
        <taxon>Sar</taxon>
        <taxon>Stramenopiles</taxon>
        <taxon>Oomycota</taxon>
        <taxon>Peronosporomycetes</taxon>
        <taxon>Peronosporales</taxon>
        <taxon>Peronosporaceae</taxon>
        <taxon>Phytophthora</taxon>
    </lineage>
</organism>
<protein>
    <submittedName>
        <fullName evidence="2">Uncharacterized protein</fullName>
    </submittedName>
</protein>
<feature type="compositionally biased region" description="Basic and acidic residues" evidence="1">
    <location>
        <begin position="57"/>
        <end position="88"/>
    </location>
</feature>
<gene>
    <name evidence="2" type="ORF">P3T76_013833</name>
</gene>
<dbReference type="AlphaFoldDB" id="A0AAD9G1U1"/>
<feature type="region of interest" description="Disordered" evidence="1">
    <location>
        <begin position="1"/>
        <end position="128"/>
    </location>
</feature>
<evidence type="ECO:0000256" key="1">
    <source>
        <dbReference type="SAM" id="MobiDB-lite"/>
    </source>
</evidence>
<dbReference type="EMBL" id="JASMQC010000038">
    <property type="protein sequence ID" value="KAK1930511.1"/>
    <property type="molecule type" value="Genomic_DNA"/>
</dbReference>
<evidence type="ECO:0000313" key="2">
    <source>
        <dbReference type="EMBL" id="KAK1930511.1"/>
    </source>
</evidence>
<dbReference type="Proteomes" id="UP001259832">
    <property type="component" value="Unassembled WGS sequence"/>
</dbReference>
<comment type="caution">
    <text evidence="2">The sequence shown here is derived from an EMBL/GenBank/DDBJ whole genome shotgun (WGS) entry which is preliminary data.</text>
</comment>